<keyword evidence="3" id="KW-0418">Kinase</keyword>
<evidence type="ECO:0000256" key="5">
    <source>
        <dbReference type="PROSITE-ProRule" id="PRU10141"/>
    </source>
</evidence>
<dbReference type="InterPro" id="IPR011009">
    <property type="entry name" value="Kinase-like_dom_sf"/>
</dbReference>
<sequence>FMTYQCKSCRFLKKFEVRGILGSGAYGCVFKAFNLVDKWSYAVKRIPLRGSDEIVDESLKEVRALASLNDQGIVRYNSSWVEKPPIGWQINYKDDSVFIYIQMELCKQSLHNWLHDNESRDVTQAKLWFKQLVSAIGYLHSKGKIHRDLKPRNILFDMEGRIKICDLGLVADLALTNGQQIDATRTNLGMYMAPEQ</sequence>
<dbReference type="GO" id="GO:0005737">
    <property type="term" value="C:cytoplasm"/>
    <property type="evidence" value="ECO:0007669"/>
    <property type="project" value="TreeGrafter"/>
</dbReference>
<dbReference type="GO" id="GO:0004694">
    <property type="term" value="F:eukaryotic translation initiation factor 2alpha kinase activity"/>
    <property type="evidence" value="ECO:0007669"/>
    <property type="project" value="TreeGrafter"/>
</dbReference>
<evidence type="ECO:0000313" key="8">
    <source>
        <dbReference type="Proteomes" id="UP001328107"/>
    </source>
</evidence>
<feature type="binding site" evidence="5">
    <location>
        <position position="44"/>
    </location>
    <ligand>
        <name>ATP</name>
        <dbReference type="ChEBI" id="CHEBI:30616"/>
    </ligand>
</feature>
<name>A0AAN4ZHF2_9BILA</name>
<accession>A0AAN4ZHF2</accession>
<dbReference type="InterPro" id="IPR017441">
    <property type="entry name" value="Protein_kinase_ATP_BS"/>
</dbReference>
<evidence type="ECO:0000256" key="4">
    <source>
        <dbReference type="ARBA" id="ARBA00022840"/>
    </source>
</evidence>
<feature type="non-terminal residue" evidence="7">
    <location>
        <position position="1"/>
    </location>
</feature>
<comment type="caution">
    <text evidence="7">The sequence shown here is derived from an EMBL/GenBank/DDBJ whole genome shotgun (WGS) entry which is preliminary data.</text>
</comment>
<dbReference type="Proteomes" id="UP001328107">
    <property type="component" value="Unassembled WGS sequence"/>
</dbReference>
<protein>
    <recommendedName>
        <fullName evidence="6">Protein kinase domain-containing protein</fullName>
    </recommendedName>
</protein>
<dbReference type="EMBL" id="BTRK01000002">
    <property type="protein sequence ID" value="GMR39131.1"/>
    <property type="molecule type" value="Genomic_DNA"/>
</dbReference>
<keyword evidence="8" id="KW-1185">Reference proteome</keyword>
<evidence type="ECO:0000256" key="2">
    <source>
        <dbReference type="ARBA" id="ARBA00022741"/>
    </source>
</evidence>
<dbReference type="PROSITE" id="PS50011">
    <property type="entry name" value="PROTEIN_KINASE_DOM"/>
    <property type="match status" value="1"/>
</dbReference>
<reference evidence="8" key="1">
    <citation type="submission" date="2022-10" db="EMBL/GenBank/DDBJ databases">
        <title>Genome assembly of Pristionchus species.</title>
        <authorList>
            <person name="Yoshida K."/>
            <person name="Sommer R.J."/>
        </authorList>
    </citation>
    <scope>NUCLEOTIDE SEQUENCE [LARGE SCALE GENOMIC DNA]</scope>
    <source>
        <strain evidence="8">RS5460</strain>
    </source>
</reference>
<dbReference type="GO" id="GO:0005634">
    <property type="term" value="C:nucleus"/>
    <property type="evidence" value="ECO:0007669"/>
    <property type="project" value="TreeGrafter"/>
</dbReference>
<dbReference type="PANTHER" id="PTHR11042:SF91">
    <property type="entry name" value="EUKARYOTIC TRANSLATION INITIATION FACTOR 2-ALPHA KINASE"/>
    <property type="match status" value="1"/>
</dbReference>
<evidence type="ECO:0000256" key="3">
    <source>
        <dbReference type="ARBA" id="ARBA00022777"/>
    </source>
</evidence>
<organism evidence="7 8">
    <name type="scientific">Pristionchus mayeri</name>
    <dbReference type="NCBI Taxonomy" id="1317129"/>
    <lineage>
        <taxon>Eukaryota</taxon>
        <taxon>Metazoa</taxon>
        <taxon>Ecdysozoa</taxon>
        <taxon>Nematoda</taxon>
        <taxon>Chromadorea</taxon>
        <taxon>Rhabditida</taxon>
        <taxon>Rhabditina</taxon>
        <taxon>Diplogasteromorpha</taxon>
        <taxon>Diplogasteroidea</taxon>
        <taxon>Neodiplogasteridae</taxon>
        <taxon>Pristionchus</taxon>
    </lineage>
</organism>
<dbReference type="InterPro" id="IPR050339">
    <property type="entry name" value="CC_SR_Kinase"/>
</dbReference>
<evidence type="ECO:0000259" key="6">
    <source>
        <dbReference type="PROSITE" id="PS50011"/>
    </source>
</evidence>
<dbReference type="AlphaFoldDB" id="A0AAN4ZHF2"/>
<keyword evidence="1" id="KW-0808">Transferase</keyword>
<feature type="domain" description="Protein kinase" evidence="6">
    <location>
        <begin position="15"/>
        <end position="196"/>
    </location>
</feature>
<dbReference type="SUPFAM" id="SSF56112">
    <property type="entry name" value="Protein kinase-like (PK-like)"/>
    <property type="match status" value="1"/>
</dbReference>
<evidence type="ECO:0000313" key="7">
    <source>
        <dbReference type="EMBL" id="GMR39131.1"/>
    </source>
</evidence>
<keyword evidence="2 5" id="KW-0547">Nucleotide-binding</keyword>
<dbReference type="Gene3D" id="1.10.510.10">
    <property type="entry name" value="Transferase(Phosphotransferase) domain 1"/>
    <property type="match status" value="1"/>
</dbReference>
<dbReference type="InterPro" id="IPR000719">
    <property type="entry name" value="Prot_kinase_dom"/>
</dbReference>
<feature type="non-terminal residue" evidence="7">
    <location>
        <position position="196"/>
    </location>
</feature>
<dbReference type="GO" id="GO:0005524">
    <property type="term" value="F:ATP binding"/>
    <property type="evidence" value="ECO:0007669"/>
    <property type="project" value="UniProtKB-UniRule"/>
</dbReference>
<proteinExistence type="predicted"/>
<dbReference type="Gene3D" id="3.30.200.20">
    <property type="entry name" value="Phosphorylase Kinase, domain 1"/>
    <property type="match status" value="1"/>
</dbReference>
<dbReference type="SMART" id="SM00220">
    <property type="entry name" value="S_TKc"/>
    <property type="match status" value="1"/>
</dbReference>
<evidence type="ECO:0000256" key="1">
    <source>
        <dbReference type="ARBA" id="ARBA00022679"/>
    </source>
</evidence>
<dbReference type="PANTHER" id="PTHR11042">
    <property type="entry name" value="EUKARYOTIC TRANSLATION INITIATION FACTOR 2-ALPHA KINASE EIF2-ALPHA KINASE -RELATED"/>
    <property type="match status" value="1"/>
</dbReference>
<dbReference type="PROSITE" id="PS00107">
    <property type="entry name" value="PROTEIN_KINASE_ATP"/>
    <property type="match status" value="1"/>
</dbReference>
<gene>
    <name evidence="7" type="ORF">PMAYCL1PPCAC_09326</name>
</gene>
<keyword evidence="4 5" id="KW-0067">ATP-binding</keyword>
<dbReference type="Pfam" id="PF00069">
    <property type="entry name" value="Pkinase"/>
    <property type="match status" value="1"/>
</dbReference>